<keyword evidence="3" id="KW-1185">Reference proteome</keyword>
<sequence>MDPPWIVIGDFNVVRNMSEAVGGNPHENQAMDDFSNCIQIIDVMKMYHSGCEFTWSRNWDSQSILRVLDRVLCSKEWLHKMQGCRVHYQVPVESDHCAMDVSLYTIIALEPRPFKYYHFLECS</sequence>
<evidence type="ECO:0000313" key="3">
    <source>
        <dbReference type="Proteomes" id="UP001454036"/>
    </source>
</evidence>
<dbReference type="InterPro" id="IPR005135">
    <property type="entry name" value="Endo/exonuclease/phosphatase"/>
</dbReference>
<dbReference type="Gene3D" id="3.60.10.10">
    <property type="entry name" value="Endonuclease/exonuclease/phosphatase"/>
    <property type="match status" value="1"/>
</dbReference>
<dbReference type="SUPFAM" id="SSF56219">
    <property type="entry name" value="DNase I-like"/>
    <property type="match status" value="1"/>
</dbReference>
<gene>
    <name evidence="2" type="ORF">LIER_36640</name>
</gene>
<dbReference type="PANTHER" id="PTHR33710">
    <property type="entry name" value="BNAC02G09200D PROTEIN"/>
    <property type="match status" value="1"/>
</dbReference>
<accession>A0AAV3P9X0</accession>
<dbReference type="PANTHER" id="PTHR33710:SF71">
    <property type="entry name" value="ENDONUCLEASE_EXONUCLEASE_PHOSPHATASE DOMAIN-CONTAINING PROTEIN"/>
    <property type="match status" value="1"/>
</dbReference>
<name>A0AAV3P9X0_LITER</name>
<organism evidence="2 3">
    <name type="scientific">Lithospermum erythrorhizon</name>
    <name type="common">Purple gromwell</name>
    <name type="synonym">Lithospermum officinale var. erythrorhizon</name>
    <dbReference type="NCBI Taxonomy" id="34254"/>
    <lineage>
        <taxon>Eukaryota</taxon>
        <taxon>Viridiplantae</taxon>
        <taxon>Streptophyta</taxon>
        <taxon>Embryophyta</taxon>
        <taxon>Tracheophyta</taxon>
        <taxon>Spermatophyta</taxon>
        <taxon>Magnoliopsida</taxon>
        <taxon>eudicotyledons</taxon>
        <taxon>Gunneridae</taxon>
        <taxon>Pentapetalae</taxon>
        <taxon>asterids</taxon>
        <taxon>lamiids</taxon>
        <taxon>Boraginales</taxon>
        <taxon>Boraginaceae</taxon>
        <taxon>Boraginoideae</taxon>
        <taxon>Lithospermeae</taxon>
        <taxon>Lithospermum</taxon>
    </lineage>
</organism>
<dbReference type="GO" id="GO:0003824">
    <property type="term" value="F:catalytic activity"/>
    <property type="evidence" value="ECO:0007669"/>
    <property type="project" value="InterPro"/>
</dbReference>
<reference evidence="2 3" key="1">
    <citation type="submission" date="2024-01" db="EMBL/GenBank/DDBJ databases">
        <title>The complete chloroplast genome sequence of Lithospermum erythrorhizon: insights into the phylogenetic relationship among Boraginaceae species and the maternal lineages of purple gromwells.</title>
        <authorList>
            <person name="Okada T."/>
            <person name="Watanabe K."/>
        </authorList>
    </citation>
    <scope>NUCLEOTIDE SEQUENCE [LARGE SCALE GENOMIC DNA]</scope>
</reference>
<dbReference type="InterPro" id="IPR036691">
    <property type="entry name" value="Endo/exonu/phosph_ase_sf"/>
</dbReference>
<evidence type="ECO:0000259" key="1">
    <source>
        <dbReference type="Pfam" id="PF03372"/>
    </source>
</evidence>
<dbReference type="AlphaFoldDB" id="A0AAV3P9X0"/>
<feature type="domain" description="Endonuclease/exonuclease/phosphatase" evidence="1">
    <location>
        <begin position="2"/>
        <end position="96"/>
    </location>
</feature>
<evidence type="ECO:0000313" key="2">
    <source>
        <dbReference type="EMBL" id="GAA0148043.1"/>
    </source>
</evidence>
<proteinExistence type="predicted"/>
<comment type="caution">
    <text evidence="2">The sequence shown here is derived from an EMBL/GenBank/DDBJ whole genome shotgun (WGS) entry which is preliminary data.</text>
</comment>
<protein>
    <recommendedName>
        <fullName evidence="1">Endonuclease/exonuclease/phosphatase domain-containing protein</fullName>
    </recommendedName>
</protein>
<dbReference type="Proteomes" id="UP001454036">
    <property type="component" value="Unassembled WGS sequence"/>
</dbReference>
<dbReference type="Pfam" id="PF03372">
    <property type="entry name" value="Exo_endo_phos"/>
    <property type="match status" value="1"/>
</dbReference>
<dbReference type="EMBL" id="BAABME010016929">
    <property type="protein sequence ID" value="GAA0148043.1"/>
    <property type="molecule type" value="Genomic_DNA"/>
</dbReference>